<protein>
    <submittedName>
        <fullName evidence="1">Uncharacterized protein</fullName>
    </submittedName>
</protein>
<proteinExistence type="predicted"/>
<dbReference type="EMBL" id="FNBN01000002">
    <property type="protein sequence ID" value="SDF47482.1"/>
    <property type="molecule type" value="Genomic_DNA"/>
</dbReference>
<gene>
    <name evidence="1" type="ORF">SAMN04488121_10226</name>
</gene>
<sequence>MTINIAAAIAEAAWLQRQSTINGGYNSQHCTDPGLTIIYVNRKLMATTIGIADSSFS</sequence>
<organism evidence="1 2">
    <name type="scientific">Chitinophaga filiformis</name>
    <name type="common">Myxococcus filiformis</name>
    <name type="synonym">Flexibacter filiformis</name>
    <dbReference type="NCBI Taxonomy" id="104663"/>
    <lineage>
        <taxon>Bacteria</taxon>
        <taxon>Pseudomonadati</taxon>
        <taxon>Bacteroidota</taxon>
        <taxon>Chitinophagia</taxon>
        <taxon>Chitinophagales</taxon>
        <taxon>Chitinophagaceae</taxon>
        <taxon>Chitinophaga</taxon>
    </lineage>
</organism>
<accession>A0A1G7LD35</accession>
<evidence type="ECO:0000313" key="1">
    <source>
        <dbReference type="EMBL" id="SDF47482.1"/>
    </source>
</evidence>
<dbReference type="AlphaFoldDB" id="A0A1G7LD35"/>
<name>A0A1G7LD35_CHIFI</name>
<reference evidence="1 2" key="1">
    <citation type="submission" date="2016-10" db="EMBL/GenBank/DDBJ databases">
        <authorList>
            <person name="de Groot N.N."/>
        </authorList>
    </citation>
    <scope>NUCLEOTIDE SEQUENCE [LARGE SCALE GENOMIC DNA]</scope>
    <source>
        <strain evidence="1 2">DSM 527</strain>
    </source>
</reference>
<evidence type="ECO:0000313" key="2">
    <source>
        <dbReference type="Proteomes" id="UP000199045"/>
    </source>
</evidence>
<dbReference type="Proteomes" id="UP000199045">
    <property type="component" value="Unassembled WGS sequence"/>
</dbReference>
<dbReference type="RefSeq" id="WP_176842194.1">
    <property type="nucleotide sequence ID" value="NZ_FNBN01000002.1"/>
</dbReference>
<dbReference type="STRING" id="104663.SAMN04488121_10226"/>